<organism evidence="1 2">
    <name type="scientific">Baudoinia panamericana (strain UAMH 10762)</name>
    <name type="common">Angels' share fungus</name>
    <name type="synonym">Baudoinia compniacensis (strain UAMH 10762)</name>
    <dbReference type="NCBI Taxonomy" id="717646"/>
    <lineage>
        <taxon>Eukaryota</taxon>
        <taxon>Fungi</taxon>
        <taxon>Dikarya</taxon>
        <taxon>Ascomycota</taxon>
        <taxon>Pezizomycotina</taxon>
        <taxon>Dothideomycetes</taxon>
        <taxon>Dothideomycetidae</taxon>
        <taxon>Mycosphaerellales</taxon>
        <taxon>Teratosphaeriaceae</taxon>
        <taxon>Baudoinia</taxon>
    </lineage>
</organism>
<proteinExistence type="predicted"/>
<name>M2N2P6_BAUPA</name>
<evidence type="ECO:0000313" key="2">
    <source>
        <dbReference type="Proteomes" id="UP000011761"/>
    </source>
</evidence>
<keyword evidence="2" id="KW-1185">Reference proteome</keyword>
<dbReference type="KEGG" id="bcom:BAUCODRAFT_267076"/>
<accession>M2N2P6</accession>
<dbReference type="RefSeq" id="XP_007680204.1">
    <property type="nucleotide sequence ID" value="XM_007682014.1"/>
</dbReference>
<dbReference type="AlphaFoldDB" id="M2N2P6"/>
<evidence type="ECO:0000313" key="1">
    <source>
        <dbReference type="EMBL" id="EMC92935.1"/>
    </source>
</evidence>
<dbReference type="EMBL" id="KB445561">
    <property type="protein sequence ID" value="EMC92935.1"/>
    <property type="molecule type" value="Genomic_DNA"/>
</dbReference>
<gene>
    <name evidence="1" type="ORF">BAUCODRAFT_267076</name>
</gene>
<dbReference type="GeneID" id="19110476"/>
<protein>
    <submittedName>
        <fullName evidence="1">Uncharacterized protein</fullName>
    </submittedName>
</protein>
<sequence length="134" mass="14439">MSAQGGRVRNGSYISITVLKAAPANNLTGLPPSRSPVSMCNFTLTLVESCGHELPITDYCEAAQDSVEAFKSAIRARTILHGASRALHGDIRLDHVQIAGYASSSRVLPYAAERLRGKRTYGGIADDAAIRRRR</sequence>
<dbReference type="Proteomes" id="UP000011761">
    <property type="component" value="Unassembled WGS sequence"/>
</dbReference>
<reference evidence="1 2" key="1">
    <citation type="journal article" date="2012" name="PLoS Pathog.">
        <title>Diverse lifestyles and strategies of plant pathogenesis encoded in the genomes of eighteen Dothideomycetes fungi.</title>
        <authorList>
            <person name="Ohm R.A."/>
            <person name="Feau N."/>
            <person name="Henrissat B."/>
            <person name="Schoch C.L."/>
            <person name="Horwitz B.A."/>
            <person name="Barry K.W."/>
            <person name="Condon B.J."/>
            <person name="Copeland A.C."/>
            <person name="Dhillon B."/>
            <person name="Glaser F."/>
            <person name="Hesse C.N."/>
            <person name="Kosti I."/>
            <person name="LaButti K."/>
            <person name="Lindquist E.A."/>
            <person name="Lucas S."/>
            <person name="Salamov A.A."/>
            <person name="Bradshaw R.E."/>
            <person name="Ciuffetti L."/>
            <person name="Hamelin R.C."/>
            <person name="Kema G.H.J."/>
            <person name="Lawrence C."/>
            <person name="Scott J.A."/>
            <person name="Spatafora J.W."/>
            <person name="Turgeon B.G."/>
            <person name="de Wit P.J.G.M."/>
            <person name="Zhong S."/>
            <person name="Goodwin S.B."/>
            <person name="Grigoriev I.V."/>
        </authorList>
    </citation>
    <scope>NUCLEOTIDE SEQUENCE [LARGE SCALE GENOMIC DNA]</scope>
    <source>
        <strain evidence="1 2">UAMH 10762</strain>
    </source>
</reference>
<dbReference type="HOGENOM" id="CLU_1895793_0_0_1"/>